<sequence>MPALFIGHGSPMNTLEKNGYTEAWEAFGRHLPRPSALLVVSAHWYFGATAITAMRRPRTIHDFYGFPQALFDFQYPAPGDSDLAGEIVELVKPQWVGLDRDQWGIDHGTWSVLAHMYPSADIPVLQLSINALKPLDYHLKLAASLAPLREQGVMIVASGNVVHNLQALQWHRSEFGYDWAARFDEAAVEQLEKAPGEILRVLEHPDYRLAVPTPDHFIPLLYLAGLADAEGAKPEPLVRGLTVGSISMACFGLGAELALRGPAACAAGLPEGVPPDQTNM</sequence>
<evidence type="ECO:0000256" key="5">
    <source>
        <dbReference type="ARBA" id="ARBA00023002"/>
    </source>
</evidence>
<dbReference type="GO" id="GO:0050297">
    <property type="term" value="F:stizolobate synthase activity"/>
    <property type="evidence" value="ECO:0007669"/>
    <property type="project" value="UniProtKB-EC"/>
</dbReference>
<evidence type="ECO:0000256" key="3">
    <source>
        <dbReference type="ARBA" id="ARBA00022723"/>
    </source>
</evidence>
<gene>
    <name evidence="7" type="primary">ygiD</name>
    <name evidence="7" type="ORF">H0A68_18945</name>
</gene>
<dbReference type="PANTHER" id="PTHR30096">
    <property type="entry name" value="4,5-DOPA DIOXYGENASE EXTRADIOL-LIKE PROTEIN"/>
    <property type="match status" value="1"/>
</dbReference>
<comment type="similarity">
    <text evidence="2">Belongs to the DODA-type extradiol aromatic ring-opening dioxygenase family.</text>
</comment>
<dbReference type="Pfam" id="PF02900">
    <property type="entry name" value="LigB"/>
    <property type="match status" value="1"/>
</dbReference>
<dbReference type="SUPFAM" id="SSF53213">
    <property type="entry name" value="LigB-like"/>
    <property type="match status" value="1"/>
</dbReference>
<keyword evidence="3" id="KW-0479">Metal-binding</keyword>
<dbReference type="AlphaFoldDB" id="A0A853FGW1"/>
<dbReference type="GO" id="GO:0008198">
    <property type="term" value="F:ferrous iron binding"/>
    <property type="evidence" value="ECO:0007669"/>
    <property type="project" value="InterPro"/>
</dbReference>
<dbReference type="CDD" id="cd07363">
    <property type="entry name" value="45_DOPA_Dioxygenase"/>
    <property type="match status" value="1"/>
</dbReference>
<evidence type="ECO:0000313" key="8">
    <source>
        <dbReference type="Proteomes" id="UP000580517"/>
    </source>
</evidence>
<evidence type="ECO:0000256" key="1">
    <source>
        <dbReference type="ARBA" id="ARBA00001947"/>
    </source>
</evidence>
<dbReference type="NCBIfam" id="NF007914">
    <property type="entry name" value="PRK10628.1"/>
    <property type="match status" value="1"/>
</dbReference>
<keyword evidence="5 7" id="KW-0560">Oxidoreductase</keyword>
<keyword evidence="8" id="KW-1185">Reference proteome</keyword>
<evidence type="ECO:0000256" key="2">
    <source>
        <dbReference type="ARBA" id="ARBA00007581"/>
    </source>
</evidence>
<evidence type="ECO:0000259" key="6">
    <source>
        <dbReference type="Pfam" id="PF02900"/>
    </source>
</evidence>
<dbReference type="InterPro" id="IPR004183">
    <property type="entry name" value="Xdiol_dOase_suB"/>
</dbReference>
<name>A0A853FGW1_9BURK</name>
<dbReference type="PANTHER" id="PTHR30096:SF0">
    <property type="entry name" value="4,5-DOPA DIOXYGENASE EXTRADIOL-LIKE PROTEIN"/>
    <property type="match status" value="1"/>
</dbReference>
<dbReference type="EMBL" id="JACCEW010000008">
    <property type="protein sequence ID" value="NYT38958.1"/>
    <property type="molecule type" value="Genomic_DNA"/>
</dbReference>
<dbReference type="PIRSF" id="PIRSF006157">
    <property type="entry name" value="Doxgns_DODA"/>
    <property type="match status" value="1"/>
</dbReference>
<dbReference type="GO" id="GO:0008270">
    <property type="term" value="F:zinc ion binding"/>
    <property type="evidence" value="ECO:0007669"/>
    <property type="project" value="InterPro"/>
</dbReference>
<dbReference type="EC" id="1.13.11.29" evidence="7"/>
<comment type="cofactor">
    <cofactor evidence="1">
        <name>Zn(2+)</name>
        <dbReference type="ChEBI" id="CHEBI:29105"/>
    </cofactor>
</comment>
<comment type="caution">
    <text evidence="7">The sequence shown here is derived from an EMBL/GenBank/DDBJ whole genome shotgun (WGS) entry which is preliminary data.</text>
</comment>
<evidence type="ECO:0000313" key="7">
    <source>
        <dbReference type="EMBL" id="NYT38958.1"/>
    </source>
</evidence>
<accession>A0A853FGW1</accession>
<dbReference type="InterPro" id="IPR014436">
    <property type="entry name" value="Extradiol_dOase_DODA"/>
</dbReference>
<keyword evidence="7" id="KW-0223">Dioxygenase</keyword>
<reference evidence="7 8" key="1">
    <citation type="submission" date="2020-07" db="EMBL/GenBank/DDBJ databases">
        <title>Taxonomic revisions and descriptions of new bacterial species based on genomic comparisons in the high-G+C-content subgroup of the family Alcaligenaceae.</title>
        <authorList>
            <person name="Szabo A."/>
            <person name="Felfoldi T."/>
        </authorList>
    </citation>
    <scope>NUCLEOTIDE SEQUENCE [LARGE SCALE GENOMIC DNA]</scope>
    <source>
        <strain evidence="7 8">DSM 25264</strain>
    </source>
</reference>
<feature type="domain" description="Extradiol ring-cleavage dioxygenase class III enzyme subunit B" evidence="6">
    <location>
        <begin position="22"/>
        <end position="231"/>
    </location>
</feature>
<keyword evidence="4" id="KW-0862">Zinc</keyword>
<organism evidence="7 8">
    <name type="scientific">Allopusillimonas soli</name>
    <dbReference type="NCBI Taxonomy" id="659016"/>
    <lineage>
        <taxon>Bacteria</taxon>
        <taxon>Pseudomonadati</taxon>
        <taxon>Pseudomonadota</taxon>
        <taxon>Betaproteobacteria</taxon>
        <taxon>Burkholderiales</taxon>
        <taxon>Alcaligenaceae</taxon>
        <taxon>Allopusillimonas</taxon>
    </lineage>
</organism>
<proteinExistence type="inferred from homology"/>
<dbReference type="Proteomes" id="UP000580517">
    <property type="component" value="Unassembled WGS sequence"/>
</dbReference>
<dbReference type="Gene3D" id="3.40.830.10">
    <property type="entry name" value="LigB-like"/>
    <property type="match status" value="1"/>
</dbReference>
<protein>
    <submittedName>
        <fullName evidence="7">4,5-DOPA dioxygenase extradiol</fullName>
        <ecNumber evidence="7">1.13.11.29</ecNumber>
    </submittedName>
</protein>
<dbReference type="OrthoDB" id="9790889at2"/>
<evidence type="ECO:0000256" key="4">
    <source>
        <dbReference type="ARBA" id="ARBA00022833"/>
    </source>
</evidence>